<dbReference type="InterPro" id="IPR011059">
    <property type="entry name" value="Metal-dep_hydrolase_composite"/>
</dbReference>
<dbReference type="InterPro" id="IPR032466">
    <property type="entry name" value="Metal_Hydrolase"/>
</dbReference>
<reference evidence="3 4" key="1">
    <citation type="submission" date="2017-06" db="EMBL/GenBank/DDBJ databases">
        <authorList>
            <consortium name="Pathogen Informatics"/>
        </authorList>
    </citation>
    <scope>NUCLEOTIDE SEQUENCE [LARGE SCALE GENOMIC DNA]</scope>
    <source>
        <strain evidence="3 4">NCTC13490</strain>
    </source>
</reference>
<dbReference type="InterPro" id="IPR051781">
    <property type="entry name" value="Metallo-dep_Hydrolase"/>
</dbReference>
<dbReference type="Gene3D" id="3.20.20.140">
    <property type="entry name" value="Metal-dependent hydrolases"/>
    <property type="match status" value="1"/>
</dbReference>
<evidence type="ECO:0000256" key="1">
    <source>
        <dbReference type="SAM" id="SignalP"/>
    </source>
</evidence>
<dbReference type="InterPro" id="IPR006680">
    <property type="entry name" value="Amidohydro-rel"/>
</dbReference>
<gene>
    <name evidence="3" type="ORF">SAMEA4412677_00652</name>
</gene>
<evidence type="ECO:0000313" key="4">
    <source>
        <dbReference type="Proteomes" id="UP000215196"/>
    </source>
</evidence>
<dbReference type="SUPFAM" id="SSF51338">
    <property type="entry name" value="Composite domain of metallo-dependent hydrolases"/>
    <property type="match status" value="1"/>
</dbReference>
<feature type="signal peptide" evidence="1">
    <location>
        <begin position="1"/>
        <end position="21"/>
    </location>
</feature>
<dbReference type="Proteomes" id="UP000215196">
    <property type="component" value="Chromosome 1"/>
</dbReference>
<keyword evidence="4" id="KW-1185">Reference proteome</keyword>
<protein>
    <submittedName>
        <fullName evidence="3">Imidazolonepropionase</fullName>
    </submittedName>
</protein>
<sequence length="427" mass="46260">MKKSIYKIFAAAVFVSGLASAQRPAPAPKQTVPVAITGATIHTAAGNVLQNGTIVFENGKITSLNGAVPSNAKVISAAGKHVYPGFILLNNSLGLVEIAATNATVDYREANAFMPEIRTLIAFNTDSHVIPVIRTNGVLLTQPVMASGVLKGTSSVMKLDAWNWEDAVVSKDNVLHVSWPANRKSTDEKRNREMKERRDAALLELKSLFLRAKTYVPKSGIKDYKLEAIEPVYTGGKTVFIEVPGANEALEAIKFAQDNGFRKTVLLGDASLTGVLDDIKKSGFPLIVTNPHSLPPNDSSSPMLSYAFAKMVSDKGILHALDYSSGKDFSDSRNLPFLAGTTVAHGLEKEKALQSITLNAAKILGIDKDYGSLEVGKSATLFISDGDALDQLTNNVTEAFIDGRQLNLDNQQKELYRRYREKYSSEN</sequence>
<accession>A0A239WS86</accession>
<organism evidence="3 4">
    <name type="scientific">Chryseobacterium taklimakanense</name>
    <dbReference type="NCBI Taxonomy" id="536441"/>
    <lineage>
        <taxon>Bacteria</taxon>
        <taxon>Pseudomonadati</taxon>
        <taxon>Bacteroidota</taxon>
        <taxon>Flavobacteriia</taxon>
        <taxon>Flavobacteriales</taxon>
        <taxon>Weeksellaceae</taxon>
        <taxon>Chryseobacterium group</taxon>
        <taxon>Chryseobacterium</taxon>
    </lineage>
</organism>
<evidence type="ECO:0000259" key="2">
    <source>
        <dbReference type="Pfam" id="PF01979"/>
    </source>
</evidence>
<dbReference type="RefSeq" id="WP_095070332.1">
    <property type="nucleotide sequence ID" value="NZ_LT906465.1"/>
</dbReference>
<dbReference type="PANTHER" id="PTHR43135:SF3">
    <property type="entry name" value="ALPHA-D-RIBOSE 1-METHYLPHOSPHONATE 5-TRIPHOSPHATE DIPHOSPHATASE"/>
    <property type="match status" value="1"/>
</dbReference>
<dbReference type="PANTHER" id="PTHR43135">
    <property type="entry name" value="ALPHA-D-RIBOSE 1-METHYLPHOSPHONATE 5-TRIPHOSPHATE DIPHOSPHATASE"/>
    <property type="match status" value="1"/>
</dbReference>
<dbReference type="SUPFAM" id="SSF51556">
    <property type="entry name" value="Metallo-dependent hydrolases"/>
    <property type="match status" value="1"/>
</dbReference>
<dbReference type="GO" id="GO:0016810">
    <property type="term" value="F:hydrolase activity, acting on carbon-nitrogen (but not peptide) bonds"/>
    <property type="evidence" value="ECO:0007669"/>
    <property type="project" value="InterPro"/>
</dbReference>
<dbReference type="KEGG" id="ctak:4412677_00652"/>
<name>A0A239WS86_9FLAO</name>
<proteinExistence type="predicted"/>
<evidence type="ECO:0000313" key="3">
    <source>
        <dbReference type="EMBL" id="SNV37327.1"/>
    </source>
</evidence>
<dbReference type="EMBL" id="LT906465">
    <property type="protein sequence ID" value="SNV37327.1"/>
    <property type="molecule type" value="Genomic_DNA"/>
</dbReference>
<dbReference type="AlphaFoldDB" id="A0A239WS86"/>
<keyword evidence="1" id="KW-0732">Signal</keyword>
<dbReference type="Pfam" id="PF01979">
    <property type="entry name" value="Amidohydro_1"/>
    <property type="match status" value="1"/>
</dbReference>
<feature type="domain" description="Amidohydrolase-related" evidence="2">
    <location>
        <begin position="342"/>
        <end position="404"/>
    </location>
</feature>
<feature type="chain" id="PRO_5013167689" evidence="1">
    <location>
        <begin position="22"/>
        <end position="427"/>
    </location>
</feature>